<reference evidence="1" key="1">
    <citation type="journal article" date="2014" name="Front. Microbiol.">
        <title>High frequency of phylogenetically diverse reductive dehalogenase-homologous genes in deep subseafloor sedimentary metagenomes.</title>
        <authorList>
            <person name="Kawai M."/>
            <person name="Futagami T."/>
            <person name="Toyoda A."/>
            <person name="Takaki Y."/>
            <person name="Nishi S."/>
            <person name="Hori S."/>
            <person name="Arai W."/>
            <person name="Tsubouchi T."/>
            <person name="Morono Y."/>
            <person name="Uchiyama I."/>
            <person name="Ito T."/>
            <person name="Fujiyama A."/>
            <person name="Inagaki F."/>
            <person name="Takami H."/>
        </authorList>
    </citation>
    <scope>NUCLEOTIDE SEQUENCE</scope>
    <source>
        <strain evidence="1">Expedition CK06-06</strain>
    </source>
</reference>
<evidence type="ECO:0000313" key="1">
    <source>
        <dbReference type="EMBL" id="GAH12216.1"/>
    </source>
</evidence>
<accession>X1CUN3</accession>
<name>X1CUN3_9ZZZZ</name>
<protein>
    <submittedName>
        <fullName evidence="1">Uncharacterized protein</fullName>
    </submittedName>
</protein>
<sequence>MNLINTTVPMSIRKLGLNHDVELLTSIEKIPVDNINVKSLLVYSKEDNDVKWLNAEYLKTNLKDFELLVTHGGHMMWIGEDMDKIKSKRIEFLKSINFE</sequence>
<organism evidence="1">
    <name type="scientific">marine sediment metagenome</name>
    <dbReference type="NCBI Taxonomy" id="412755"/>
    <lineage>
        <taxon>unclassified sequences</taxon>
        <taxon>metagenomes</taxon>
        <taxon>ecological metagenomes</taxon>
    </lineage>
</organism>
<dbReference type="EMBL" id="BART01036562">
    <property type="protein sequence ID" value="GAH12216.1"/>
    <property type="molecule type" value="Genomic_DNA"/>
</dbReference>
<proteinExistence type="predicted"/>
<gene>
    <name evidence="1" type="ORF">S01H4_61598</name>
</gene>
<dbReference type="SUPFAM" id="SSF53474">
    <property type="entry name" value="alpha/beta-Hydrolases"/>
    <property type="match status" value="1"/>
</dbReference>
<dbReference type="AlphaFoldDB" id="X1CUN3"/>
<dbReference type="InterPro" id="IPR029058">
    <property type="entry name" value="AB_hydrolase_fold"/>
</dbReference>
<comment type="caution">
    <text evidence="1">The sequence shown here is derived from an EMBL/GenBank/DDBJ whole genome shotgun (WGS) entry which is preliminary data.</text>
</comment>